<dbReference type="AlphaFoldDB" id="Q0S295"/>
<accession>Q0S295</accession>
<feature type="region of interest" description="Disordered" evidence="1">
    <location>
        <begin position="1"/>
        <end position="32"/>
    </location>
</feature>
<evidence type="ECO:0000256" key="1">
    <source>
        <dbReference type="SAM" id="MobiDB-lite"/>
    </source>
</evidence>
<dbReference type="HOGENOM" id="CLU_1863622_0_0_11"/>
<dbReference type="EMBL" id="CP000431">
    <property type="protein sequence ID" value="ABG98341.1"/>
    <property type="molecule type" value="Genomic_DNA"/>
</dbReference>
<gene>
    <name evidence="2" type="ordered locus">RHA1_ro06568</name>
</gene>
<reference evidence="3" key="1">
    <citation type="journal article" date="2006" name="Proc. Natl. Acad. Sci. U.S.A.">
        <title>The complete genome of Rhodococcus sp. RHA1 provides insights into a catabolic powerhouse.</title>
        <authorList>
            <person name="McLeod M.P."/>
            <person name="Warren R.L."/>
            <person name="Hsiao W.W.L."/>
            <person name="Araki N."/>
            <person name="Myhre M."/>
            <person name="Fernandes C."/>
            <person name="Miyazawa D."/>
            <person name="Wong W."/>
            <person name="Lillquist A.L."/>
            <person name="Wang D."/>
            <person name="Dosanjh M."/>
            <person name="Hara H."/>
            <person name="Petrescu A."/>
            <person name="Morin R.D."/>
            <person name="Yang G."/>
            <person name="Stott J.M."/>
            <person name="Schein J.E."/>
            <person name="Shin H."/>
            <person name="Smailus D."/>
            <person name="Siddiqui A.S."/>
            <person name="Marra M.A."/>
            <person name="Jones S.J.M."/>
            <person name="Holt R."/>
            <person name="Brinkman F.S.L."/>
            <person name="Miyauchi K."/>
            <person name="Fukuda M."/>
            <person name="Davies J.E."/>
            <person name="Mohn W.W."/>
            <person name="Eltis L.D."/>
        </authorList>
    </citation>
    <scope>NUCLEOTIDE SEQUENCE [LARGE SCALE GENOMIC DNA]</scope>
    <source>
        <strain evidence="3">RHA1</strain>
    </source>
</reference>
<protein>
    <submittedName>
        <fullName evidence="2">Uncharacterized protein</fullName>
    </submittedName>
</protein>
<sequence length="137" mass="14180">MVGLRRTHLVTTAGQRPAPRPQGLRPGRRNGSLADAVDAVGAGLEPGDGRAVLVGPDLGDRITRDPGYAVDALLDELDRSGCGPEHDTLGIRALNLAGDGYSYAAETVHNGVLRCVLDPQQVLAHLGGHSLCGGNSE</sequence>
<evidence type="ECO:0000313" key="3">
    <source>
        <dbReference type="Proteomes" id="UP000008710"/>
    </source>
</evidence>
<name>Q0S295_RHOJR</name>
<dbReference type="KEGG" id="rha:RHA1_ro06568"/>
<evidence type="ECO:0000313" key="2">
    <source>
        <dbReference type="EMBL" id="ABG98341.1"/>
    </source>
</evidence>
<proteinExistence type="predicted"/>
<dbReference type="Proteomes" id="UP000008710">
    <property type="component" value="Chromosome"/>
</dbReference>
<organism evidence="2 3">
    <name type="scientific">Rhodococcus jostii (strain RHA1)</name>
    <dbReference type="NCBI Taxonomy" id="101510"/>
    <lineage>
        <taxon>Bacteria</taxon>
        <taxon>Bacillati</taxon>
        <taxon>Actinomycetota</taxon>
        <taxon>Actinomycetes</taxon>
        <taxon>Mycobacteriales</taxon>
        <taxon>Nocardiaceae</taxon>
        <taxon>Rhodococcus</taxon>
    </lineage>
</organism>